<reference evidence="2" key="1">
    <citation type="journal article" date="2023" name="G3 (Bethesda)">
        <title>Whole genome assembly and annotation of the endangered Caribbean coral Acropora cervicornis.</title>
        <authorList>
            <person name="Selwyn J.D."/>
            <person name="Vollmer S.V."/>
        </authorList>
    </citation>
    <scope>NUCLEOTIDE SEQUENCE</scope>
    <source>
        <strain evidence="2">K2</strain>
    </source>
</reference>
<dbReference type="GO" id="GO:0015074">
    <property type="term" value="P:DNA integration"/>
    <property type="evidence" value="ECO:0007669"/>
    <property type="project" value="InterPro"/>
</dbReference>
<protein>
    <recommendedName>
        <fullName evidence="1">Integrase catalytic domain-containing protein</fullName>
    </recommendedName>
</protein>
<dbReference type="Gene3D" id="3.30.420.10">
    <property type="entry name" value="Ribonuclease H-like superfamily/Ribonuclease H"/>
    <property type="match status" value="1"/>
</dbReference>
<reference evidence="2" key="2">
    <citation type="journal article" date="2023" name="Science">
        <title>Genomic signatures of disease resistance in endangered staghorn corals.</title>
        <authorList>
            <person name="Vollmer S.V."/>
            <person name="Selwyn J.D."/>
            <person name="Despard B.A."/>
            <person name="Roesel C.L."/>
        </authorList>
    </citation>
    <scope>NUCLEOTIDE SEQUENCE</scope>
    <source>
        <strain evidence="2">K2</strain>
    </source>
</reference>
<dbReference type="InterPro" id="IPR036397">
    <property type="entry name" value="RNaseH_sf"/>
</dbReference>
<keyword evidence="3" id="KW-1185">Reference proteome</keyword>
<gene>
    <name evidence="2" type="ORF">P5673_005548</name>
</gene>
<dbReference type="InterPro" id="IPR050951">
    <property type="entry name" value="Retrovirus_Pol_polyprotein"/>
</dbReference>
<dbReference type="InterPro" id="IPR012337">
    <property type="entry name" value="RNaseH-like_sf"/>
</dbReference>
<evidence type="ECO:0000313" key="3">
    <source>
        <dbReference type="Proteomes" id="UP001249851"/>
    </source>
</evidence>
<name>A0AAD9QYJ8_ACRCE</name>
<accession>A0AAD9QYJ8</accession>
<comment type="caution">
    <text evidence="2">The sequence shown here is derived from an EMBL/GenBank/DDBJ whole genome shotgun (WGS) entry which is preliminary data.</text>
</comment>
<dbReference type="PANTHER" id="PTHR37984:SF5">
    <property type="entry name" value="PROTEIN NYNRIN-LIKE"/>
    <property type="match status" value="1"/>
</dbReference>
<dbReference type="InterPro" id="IPR001584">
    <property type="entry name" value="Integrase_cat-core"/>
</dbReference>
<dbReference type="EMBL" id="JARQWQ010000009">
    <property type="protein sequence ID" value="KAK2569712.1"/>
    <property type="molecule type" value="Genomic_DNA"/>
</dbReference>
<evidence type="ECO:0000313" key="2">
    <source>
        <dbReference type="EMBL" id="KAK2569712.1"/>
    </source>
</evidence>
<proteinExistence type="predicted"/>
<dbReference type="Proteomes" id="UP001249851">
    <property type="component" value="Unassembled WGS sequence"/>
</dbReference>
<sequence length="179" mass="19997">MDSAGYLSPMSYMQGPNSWGNSILKLMDRLEAMPMGADHISDWTASDPVLQQVQTKVQCGWCDKCPDKSLQPYYVRRDKLSSQNMVVSDNGTGFTSEEFGTFMIKNGILCMKTAPGYPPSNGHVLRSVHIFRDRMKKLEGSKGTAHTKLSRFLLAYRSTTQPKMGLTPGELLFKLCQCT</sequence>
<dbReference type="PROSITE" id="PS50994">
    <property type="entry name" value="INTEGRASE"/>
    <property type="match status" value="1"/>
</dbReference>
<dbReference type="SUPFAM" id="SSF53098">
    <property type="entry name" value="Ribonuclease H-like"/>
    <property type="match status" value="1"/>
</dbReference>
<dbReference type="GO" id="GO:0003676">
    <property type="term" value="F:nucleic acid binding"/>
    <property type="evidence" value="ECO:0007669"/>
    <property type="project" value="InterPro"/>
</dbReference>
<dbReference type="PANTHER" id="PTHR37984">
    <property type="entry name" value="PROTEIN CBG26694"/>
    <property type="match status" value="1"/>
</dbReference>
<evidence type="ECO:0000259" key="1">
    <source>
        <dbReference type="PROSITE" id="PS50994"/>
    </source>
</evidence>
<organism evidence="2 3">
    <name type="scientific">Acropora cervicornis</name>
    <name type="common">Staghorn coral</name>
    <dbReference type="NCBI Taxonomy" id="6130"/>
    <lineage>
        <taxon>Eukaryota</taxon>
        <taxon>Metazoa</taxon>
        <taxon>Cnidaria</taxon>
        <taxon>Anthozoa</taxon>
        <taxon>Hexacorallia</taxon>
        <taxon>Scleractinia</taxon>
        <taxon>Astrocoeniina</taxon>
        <taxon>Acroporidae</taxon>
        <taxon>Acropora</taxon>
    </lineage>
</organism>
<dbReference type="AlphaFoldDB" id="A0AAD9QYJ8"/>
<feature type="domain" description="Integrase catalytic" evidence="1">
    <location>
        <begin position="85"/>
        <end position="176"/>
    </location>
</feature>